<evidence type="ECO:0000259" key="3">
    <source>
        <dbReference type="PROSITE" id="PS50835"/>
    </source>
</evidence>
<dbReference type="InterPro" id="IPR036179">
    <property type="entry name" value="Ig-like_dom_sf"/>
</dbReference>
<evidence type="ECO:0000256" key="2">
    <source>
        <dbReference type="ARBA" id="ARBA00022859"/>
    </source>
</evidence>
<reference evidence="4 5" key="1">
    <citation type="journal article" date="2007" name="Nature">
        <title>Genome of the marsupial Monodelphis domestica reveals innovation in non-coding sequences.</title>
        <authorList>
            <person name="Mikkelsen T.S."/>
            <person name="Wakefield M.J."/>
            <person name="Aken B."/>
            <person name="Amemiya C.T."/>
            <person name="Chang J.L."/>
            <person name="Duke S."/>
            <person name="Garber M."/>
            <person name="Gentles A.J."/>
            <person name="Goodstadt L."/>
            <person name="Heger A."/>
            <person name="Jurka J."/>
            <person name="Kamal M."/>
            <person name="Mauceli E."/>
            <person name="Searle S.M."/>
            <person name="Sharpe T."/>
            <person name="Baker M.L."/>
            <person name="Batzer M.A."/>
            <person name="Benos P.V."/>
            <person name="Belov K."/>
            <person name="Clamp M."/>
            <person name="Cook A."/>
            <person name="Cuff J."/>
            <person name="Das R."/>
            <person name="Davidow L."/>
            <person name="Deakin J.E."/>
            <person name="Fazzari M.J."/>
            <person name="Glass J.L."/>
            <person name="Grabherr M."/>
            <person name="Greally J.M."/>
            <person name="Gu W."/>
            <person name="Hore T.A."/>
            <person name="Huttley G.A."/>
            <person name="Kleber M."/>
            <person name="Jirtle R.L."/>
            <person name="Koina E."/>
            <person name="Lee J.T."/>
            <person name="Mahony S."/>
            <person name="Marra M.A."/>
            <person name="Miller R.D."/>
            <person name="Nicholls R.D."/>
            <person name="Oda M."/>
            <person name="Papenfuss A.T."/>
            <person name="Parra Z.E."/>
            <person name="Pollock D.D."/>
            <person name="Ray D.A."/>
            <person name="Schein J.E."/>
            <person name="Speed T.P."/>
            <person name="Thompson K."/>
            <person name="VandeBerg J.L."/>
            <person name="Wade C.M."/>
            <person name="Walker J.A."/>
            <person name="Waters P.D."/>
            <person name="Webber C."/>
            <person name="Weidman J.R."/>
            <person name="Xie X."/>
            <person name="Zody M.C."/>
            <person name="Baldwin J."/>
            <person name="Abdouelleil A."/>
            <person name="Abdulkadir J."/>
            <person name="Abebe A."/>
            <person name="Abera B."/>
            <person name="Abreu J."/>
            <person name="Acer S.C."/>
            <person name="Aftuck L."/>
            <person name="Alexander A."/>
            <person name="An P."/>
            <person name="Anderson E."/>
            <person name="Anderson S."/>
            <person name="Arachi H."/>
            <person name="Azer M."/>
            <person name="Bachantsang P."/>
            <person name="Barry A."/>
            <person name="Bayul T."/>
            <person name="Berlin A."/>
            <person name="Bessette D."/>
            <person name="Bloom T."/>
            <person name="Bloom T."/>
            <person name="Boguslavskiy L."/>
            <person name="Bonnet C."/>
            <person name="Boukhgalter B."/>
            <person name="Bourzgui I."/>
            <person name="Brown A."/>
            <person name="Cahill P."/>
            <person name="Channer S."/>
            <person name="Cheshatsang Y."/>
            <person name="Chuda L."/>
            <person name="Citroen M."/>
            <person name="Collymore A."/>
            <person name="Cooke P."/>
            <person name="Costello M."/>
            <person name="D'Aco K."/>
            <person name="Daza R."/>
            <person name="De Haan G."/>
            <person name="DeGray S."/>
            <person name="DeMaso C."/>
            <person name="Dhargay N."/>
            <person name="Dooley K."/>
            <person name="Dooley E."/>
            <person name="Doricent M."/>
            <person name="Dorje P."/>
            <person name="Dorjee K."/>
            <person name="Dupes A."/>
            <person name="Elong R."/>
            <person name="Falk J."/>
            <person name="Farina A."/>
            <person name="Faro S."/>
            <person name="Ferguson D."/>
            <person name="Fisher S."/>
            <person name="Foley C.D."/>
            <person name="Franke A."/>
            <person name="Friedrich D."/>
            <person name="Gadbois L."/>
            <person name="Gearin G."/>
            <person name="Gearin C.R."/>
            <person name="Giannoukos G."/>
            <person name="Goode T."/>
            <person name="Graham J."/>
            <person name="Grandbois E."/>
            <person name="Grewal S."/>
            <person name="Gyaltsen K."/>
            <person name="Hafez N."/>
            <person name="Hagos B."/>
            <person name="Hall J."/>
            <person name="Henson C."/>
            <person name="Hollinger A."/>
            <person name="Honan T."/>
            <person name="Huard M.D."/>
            <person name="Hughes L."/>
            <person name="Hurhula B."/>
            <person name="Husby M.E."/>
            <person name="Kamat A."/>
            <person name="Kanga B."/>
            <person name="Kashin S."/>
            <person name="Khazanovich D."/>
            <person name="Kisner P."/>
            <person name="Lance K."/>
            <person name="Lara M."/>
            <person name="Lee W."/>
            <person name="Lennon N."/>
            <person name="Letendre F."/>
            <person name="LeVine R."/>
            <person name="Lipovsky A."/>
            <person name="Liu X."/>
            <person name="Liu J."/>
            <person name="Liu S."/>
            <person name="Lokyitsang T."/>
            <person name="Lokyitsang Y."/>
            <person name="Lubonja R."/>
            <person name="Lui A."/>
            <person name="MacDonald P."/>
            <person name="Magnisalis V."/>
            <person name="Maru K."/>
            <person name="Matthews C."/>
            <person name="McCusker W."/>
            <person name="McDonough S."/>
            <person name="Mehta T."/>
            <person name="Meldrim J."/>
            <person name="Meneus L."/>
            <person name="Mihai O."/>
            <person name="Mihalev A."/>
            <person name="Mihova T."/>
            <person name="Mittelman R."/>
            <person name="Mlenga V."/>
            <person name="Montmayeur A."/>
            <person name="Mulrain L."/>
            <person name="Navidi A."/>
            <person name="Naylor J."/>
            <person name="Negash T."/>
            <person name="Nguyen T."/>
            <person name="Nguyen N."/>
            <person name="Nicol R."/>
            <person name="Norbu C."/>
            <person name="Norbu N."/>
            <person name="Novod N."/>
            <person name="O'Neill B."/>
            <person name="Osman S."/>
            <person name="Markiewicz E."/>
            <person name="Oyono O.L."/>
            <person name="Patti C."/>
            <person name="Phunkhang P."/>
            <person name="Pierre F."/>
            <person name="Priest M."/>
            <person name="Raghuraman S."/>
            <person name="Rege F."/>
            <person name="Reyes R."/>
            <person name="Rise C."/>
            <person name="Rogov P."/>
            <person name="Ross K."/>
            <person name="Ryan E."/>
            <person name="Settipalli S."/>
            <person name="Shea T."/>
            <person name="Sherpa N."/>
            <person name="Shi L."/>
            <person name="Shih D."/>
            <person name="Sparrow T."/>
            <person name="Spaulding J."/>
            <person name="Stalker J."/>
            <person name="Stange-Thomann N."/>
            <person name="Stavropoulos S."/>
            <person name="Stone C."/>
            <person name="Strader C."/>
            <person name="Tesfaye S."/>
            <person name="Thomson T."/>
            <person name="Thoulutsang Y."/>
            <person name="Thoulutsang D."/>
            <person name="Topham K."/>
            <person name="Topping I."/>
            <person name="Tsamla T."/>
            <person name="Vassiliev H."/>
            <person name="Vo A."/>
            <person name="Wangchuk T."/>
            <person name="Wangdi T."/>
            <person name="Weiand M."/>
            <person name="Wilkinson J."/>
            <person name="Wilson A."/>
            <person name="Yadav S."/>
            <person name="Young G."/>
            <person name="Yu Q."/>
            <person name="Zembek L."/>
            <person name="Zhong D."/>
            <person name="Zimmer A."/>
            <person name="Zwirko Z."/>
            <person name="Jaffe D.B."/>
            <person name="Alvarez P."/>
            <person name="Brockman W."/>
            <person name="Butler J."/>
            <person name="Chin C."/>
            <person name="Gnerre S."/>
            <person name="MacCallum I."/>
            <person name="Graves J.A."/>
            <person name="Ponting C.P."/>
            <person name="Breen M."/>
            <person name="Samollow P.B."/>
            <person name="Lander E.S."/>
            <person name="Lindblad-Toh K."/>
        </authorList>
    </citation>
    <scope>NUCLEOTIDE SEQUENCE [LARGE SCALE GENOMIC DNA]</scope>
</reference>
<keyword evidence="1" id="KW-0732">Signal</keyword>
<dbReference type="InParanoid" id="A0A5F8GWT2"/>
<reference evidence="4" key="2">
    <citation type="submission" date="2025-08" db="UniProtKB">
        <authorList>
            <consortium name="Ensembl"/>
        </authorList>
    </citation>
    <scope>IDENTIFICATION</scope>
</reference>
<proteinExistence type="predicted"/>
<dbReference type="GO" id="GO:0005886">
    <property type="term" value="C:plasma membrane"/>
    <property type="evidence" value="ECO:0000318"/>
    <property type="project" value="GO_Central"/>
</dbReference>
<dbReference type="OMA" id="PRHIVTG"/>
<accession>A0A5F8GWT2</accession>
<dbReference type="GeneTree" id="ENSGT00940000162509"/>
<dbReference type="InterPro" id="IPR013106">
    <property type="entry name" value="Ig_V-set"/>
</dbReference>
<sequence length="169" mass="19152">MGSWDPPFHFSISPMDAKDAGITQDPRHIVTGMGQTVTLGCEQTLGHDAMYWYRQDLAQGLQLIYYSLIEVLDKSGVPKTRFSIDWPQNSSSILNIQFTEPQDSAIYLCSSSLGTALYNHFLSLYKPSLDTTQEITVRDKETLNLEGRNLGRCMVQLKKKSKEKKKENN</sequence>
<evidence type="ECO:0000256" key="1">
    <source>
        <dbReference type="ARBA" id="ARBA00022729"/>
    </source>
</evidence>
<dbReference type="GO" id="GO:0002376">
    <property type="term" value="P:immune system process"/>
    <property type="evidence" value="ECO:0007669"/>
    <property type="project" value="UniProtKB-KW"/>
</dbReference>
<dbReference type="Pfam" id="PF07686">
    <property type="entry name" value="V-set"/>
    <property type="match status" value="1"/>
</dbReference>
<dbReference type="GO" id="GO:0007166">
    <property type="term" value="P:cell surface receptor signaling pathway"/>
    <property type="evidence" value="ECO:0000318"/>
    <property type="project" value="GO_Central"/>
</dbReference>
<dbReference type="PROSITE" id="PS50835">
    <property type="entry name" value="IG_LIKE"/>
    <property type="match status" value="1"/>
</dbReference>
<keyword evidence="5" id="KW-1185">Reference proteome</keyword>
<keyword evidence="2" id="KW-0391">Immunity</keyword>
<organism evidence="4 5">
    <name type="scientific">Monodelphis domestica</name>
    <name type="common">Gray short-tailed opossum</name>
    <dbReference type="NCBI Taxonomy" id="13616"/>
    <lineage>
        <taxon>Eukaryota</taxon>
        <taxon>Metazoa</taxon>
        <taxon>Chordata</taxon>
        <taxon>Craniata</taxon>
        <taxon>Vertebrata</taxon>
        <taxon>Euteleostomi</taxon>
        <taxon>Mammalia</taxon>
        <taxon>Metatheria</taxon>
        <taxon>Didelphimorphia</taxon>
        <taxon>Didelphidae</taxon>
        <taxon>Monodelphis</taxon>
    </lineage>
</organism>
<reference evidence="4" key="3">
    <citation type="submission" date="2025-09" db="UniProtKB">
        <authorList>
            <consortium name="Ensembl"/>
        </authorList>
    </citation>
    <scope>IDENTIFICATION</scope>
</reference>
<dbReference type="SUPFAM" id="SSF48726">
    <property type="entry name" value="Immunoglobulin"/>
    <property type="match status" value="1"/>
</dbReference>
<dbReference type="PANTHER" id="PTHR23268:SF14">
    <property type="entry name" value="T CELL RECEPTOR BETA VARIABLE 12-3-RELATED"/>
    <property type="match status" value="1"/>
</dbReference>
<dbReference type="InterPro" id="IPR007110">
    <property type="entry name" value="Ig-like_dom"/>
</dbReference>
<dbReference type="InterPro" id="IPR050413">
    <property type="entry name" value="TCR_beta_variable"/>
</dbReference>
<dbReference type="AlphaFoldDB" id="A0A5F8GWT2"/>
<protein>
    <recommendedName>
        <fullName evidence="3">Ig-like domain-containing protein</fullName>
    </recommendedName>
</protein>
<dbReference type="Proteomes" id="UP000002280">
    <property type="component" value="Chromosome 8"/>
</dbReference>
<dbReference type="Bgee" id="ENSMODG00000041489">
    <property type="expression patterns" value="Expressed in blood"/>
</dbReference>
<dbReference type="PANTHER" id="PTHR23268">
    <property type="entry name" value="T-CELL RECEPTOR BETA CHAIN"/>
    <property type="match status" value="1"/>
</dbReference>
<evidence type="ECO:0000313" key="4">
    <source>
        <dbReference type="Ensembl" id="ENSMODP00000051601.1"/>
    </source>
</evidence>
<evidence type="ECO:0000313" key="5">
    <source>
        <dbReference type="Proteomes" id="UP000002280"/>
    </source>
</evidence>
<dbReference type="InterPro" id="IPR013783">
    <property type="entry name" value="Ig-like_fold"/>
</dbReference>
<dbReference type="Ensembl" id="ENSMODT00000073997.1">
    <property type="protein sequence ID" value="ENSMODP00000051601.1"/>
    <property type="gene ID" value="ENSMODG00000041489.1"/>
</dbReference>
<dbReference type="STRING" id="13616.ENSMODP00000051601"/>
<feature type="domain" description="Ig-like" evidence="3">
    <location>
        <begin position="6"/>
        <end position="112"/>
    </location>
</feature>
<name>A0A5F8GWT2_MONDO</name>
<dbReference type="Gene3D" id="2.60.40.10">
    <property type="entry name" value="Immunoglobulins"/>
    <property type="match status" value="1"/>
</dbReference>